<gene>
    <name evidence="2" type="ORF">H9734_08925</name>
</gene>
<sequence length="262" mass="30402">MRNTEKHKKAGAASELKTDYDRYRPKTRELVRWCLESIGIFAGLDFLFYRSAAMAVLWFPFVWFWIRWRRKQAAENRKKTLYYHFRDLTASMQFAVCAGYSLENAVREAYQDLRQTYGEKDVLVRELKFMWNQIALNLPVEQLFMDLAVRSGLEDIQMFANVLAIAKRTGGNMEAVMKNTWRILSGKIDTEREIASSIASRKYEQTIMNVIPLGIILYIQVSFPDFMEVLYGNLLGVIVMTACLGIYLVSLGIGQKIMRIEV</sequence>
<evidence type="ECO:0000313" key="2">
    <source>
        <dbReference type="EMBL" id="HIX77699.1"/>
    </source>
</evidence>
<dbReference type="PANTHER" id="PTHR35007">
    <property type="entry name" value="INTEGRAL MEMBRANE PROTEIN-RELATED"/>
    <property type="match status" value="1"/>
</dbReference>
<dbReference type="EMBL" id="DXEK01000150">
    <property type="protein sequence ID" value="HIX77699.1"/>
    <property type="molecule type" value="Genomic_DNA"/>
</dbReference>
<reference evidence="2" key="2">
    <citation type="submission" date="2021-04" db="EMBL/GenBank/DDBJ databases">
        <authorList>
            <person name="Gilroy R."/>
        </authorList>
    </citation>
    <scope>NUCLEOTIDE SEQUENCE</scope>
    <source>
        <strain evidence="2">CHK183-1962</strain>
    </source>
</reference>
<comment type="caution">
    <text evidence="2">The sequence shown here is derived from an EMBL/GenBank/DDBJ whole genome shotgun (WGS) entry which is preliminary data.</text>
</comment>
<feature type="transmembrane region" description="Helical" evidence="1">
    <location>
        <begin position="229"/>
        <end position="249"/>
    </location>
</feature>
<protein>
    <submittedName>
        <fullName evidence="2">Type II secretion system F family protein</fullName>
    </submittedName>
</protein>
<accession>A0A9D2BJP4</accession>
<feature type="transmembrane region" description="Helical" evidence="1">
    <location>
        <begin position="206"/>
        <end position="223"/>
    </location>
</feature>
<keyword evidence="1" id="KW-1133">Transmembrane helix</keyword>
<evidence type="ECO:0000256" key="1">
    <source>
        <dbReference type="SAM" id="Phobius"/>
    </source>
</evidence>
<evidence type="ECO:0000313" key="3">
    <source>
        <dbReference type="Proteomes" id="UP000886890"/>
    </source>
</evidence>
<keyword evidence="1" id="KW-0472">Membrane</keyword>
<reference evidence="2" key="1">
    <citation type="journal article" date="2021" name="PeerJ">
        <title>Extensive microbial diversity within the chicken gut microbiome revealed by metagenomics and culture.</title>
        <authorList>
            <person name="Gilroy R."/>
            <person name="Ravi A."/>
            <person name="Getino M."/>
            <person name="Pursley I."/>
            <person name="Horton D.L."/>
            <person name="Alikhan N.F."/>
            <person name="Baker D."/>
            <person name="Gharbi K."/>
            <person name="Hall N."/>
            <person name="Watson M."/>
            <person name="Adriaenssens E.M."/>
            <person name="Foster-Nyarko E."/>
            <person name="Jarju S."/>
            <person name="Secka A."/>
            <person name="Antonio M."/>
            <person name="Oren A."/>
            <person name="Chaudhuri R.R."/>
            <person name="La Ragione R."/>
            <person name="Hildebrand F."/>
            <person name="Pallen M.J."/>
        </authorList>
    </citation>
    <scope>NUCLEOTIDE SEQUENCE</scope>
    <source>
        <strain evidence="2">CHK183-1962</strain>
    </source>
</reference>
<feature type="transmembrane region" description="Helical" evidence="1">
    <location>
        <begin position="47"/>
        <end position="68"/>
    </location>
</feature>
<dbReference type="Proteomes" id="UP000886890">
    <property type="component" value="Unassembled WGS sequence"/>
</dbReference>
<name>A0A9D2BJP4_9FIRM</name>
<keyword evidence="1" id="KW-0812">Transmembrane</keyword>
<dbReference type="PANTHER" id="PTHR35007:SF1">
    <property type="entry name" value="PILUS ASSEMBLY PROTEIN"/>
    <property type="match status" value="1"/>
</dbReference>
<proteinExistence type="predicted"/>
<dbReference type="AlphaFoldDB" id="A0A9D2BJP4"/>
<organism evidence="2 3">
    <name type="scientific">Candidatus Fusicatenibacter merdavium</name>
    <dbReference type="NCBI Taxonomy" id="2838600"/>
    <lineage>
        <taxon>Bacteria</taxon>
        <taxon>Bacillati</taxon>
        <taxon>Bacillota</taxon>
        <taxon>Clostridia</taxon>
        <taxon>Lachnospirales</taxon>
        <taxon>Lachnospiraceae</taxon>
        <taxon>Fusicatenibacter</taxon>
    </lineage>
</organism>